<dbReference type="GO" id="GO:0005579">
    <property type="term" value="C:membrane attack complex"/>
    <property type="evidence" value="ECO:0007669"/>
    <property type="project" value="TreeGrafter"/>
</dbReference>
<accession>A0A8H7NZS0</accession>
<proteinExistence type="predicted"/>
<evidence type="ECO:0000256" key="4">
    <source>
        <dbReference type="ARBA" id="ARBA00023157"/>
    </source>
</evidence>
<dbReference type="EMBL" id="JADOXO010000163">
    <property type="protein sequence ID" value="KAF9810949.1"/>
    <property type="molecule type" value="Genomic_DNA"/>
</dbReference>
<evidence type="ECO:0000313" key="7">
    <source>
        <dbReference type="Proteomes" id="UP000639403"/>
    </source>
</evidence>
<keyword evidence="3" id="KW-0204">Cytolysis</keyword>
<dbReference type="GO" id="GO:0031640">
    <property type="term" value="P:killing of cells of another organism"/>
    <property type="evidence" value="ECO:0007669"/>
    <property type="project" value="UniProtKB-KW"/>
</dbReference>
<evidence type="ECO:0000256" key="3">
    <source>
        <dbReference type="ARBA" id="ARBA00022852"/>
    </source>
</evidence>
<comment type="caution">
    <text evidence="6">The sequence shown here is derived from an EMBL/GenBank/DDBJ whole genome shotgun (WGS) entry which is preliminary data.</text>
</comment>
<reference evidence="6" key="1">
    <citation type="submission" date="2020-11" db="EMBL/GenBank/DDBJ databases">
        <authorList>
            <person name="Koelle M."/>
            <person name="Horta M.A.C."/>
            <person name="Nowrousian M."/>
            <person name="Ohm R.A."/>
            <person name="Benz P."/>
            <person name="Pilgard A."/>
        </authorList>
    </citation>
    <scope>NUCLEOTIDE SEQUENCE</scope>
    <source>
        <strain evidence="6">FPRL280</strain>
    </source>
</reference>
<dbReference type="AlphaFoldDB" id="A0A8H7NZS0"/>
<dbReference type="PANTHER" id="PTHR45742:SF8">
    <property type="entry name" value="FLOCCULATION PROTEIN FLO11"/>
    <property type="match status" value="1"/>
</dbReference>
<dbReference type="PROSITE" id="PS51412">
    <property type="entry name" value="MACPF_2"/>
    <property type="match status" value="1"/>
</dbReference>
<comment type="subcellular location">
    <subcellularLocation>
        <location evidence="1">Secreted</location>
    </subcellularLocation>
</comment>
<evidence type="ECO:0000256" key="1">
    <source>
        <dbReference type="ARBA" id="ARBA00004613"/>
    </source>
</evidence>
<organism evidence="6 7">
    <name type="scientific">Rhodonia placenta</name>
    <dbReference type="NCBI Taxonomy" id="104341"/>
    <lineage>
        <taxon>Eukaryota</taxon>
        <taxon>Fungi</taxon>
        <taxon>Dikarya</taxon>
        <taxon>Basidiomycota</taxon>
        <taxon>Agaricomycotina</taxon>
        <taxon>Agaricomycetes</taxon>
        <taxon>Polyporales</taxon>
        <taxon>Adustoporiaceae</taxon>
        <taxon>Rhodonia</taxon>
    </lineage>
</organism>
<keyword evidence="2" id="KW-0964">Secreted</keyword>
<feature type="domain" description="MACPF" evidence="5">
    <location>
        <begin position="1"/>
        <end position="328"/>
    </location>
</feature>
<reference evidence="6" key="2">
    <citation type="journal article" name="Front. Microbiol.">
        <title>Degradative Capacity of Two Strains of Rhodonia placenta: From Phenotype to Genotype.</title>
        <authorList>
            <person name="Kolle M."/>
            <person name="Horta M.A.C."/>
            <person name="Nowrousian M."/>
            <person name="Ohm R.A."/>
            <person name="Benz J.P."/>
            <person name="Pilgard A."/>
        </authorList>
    </citation>
    <scope>NUCLEOTIDE SEQUENCE</scope>
    <source>
        <strain evidence="6">FPRL280</strain>
    </source>
</reference>
<evidence type="ECO:0000259" key="5">
    <source>
        <dbReference type="PROSITE" id="PS51412"/>
    </source>
</evidence>
<evidence type="ECO:0000256" key="2">
    <source>
        <dbReference type="ARBA" id="ARBA00022525"/>
    </source>
</evidence>
<dbReference type="GO" id="GO:0005576">
    <property type="term" value="C:extracellular region"/>
    <property type="evidence" value="ECO:0007669"/>
    <property type="project" value="UniProtKB-SubCell"/>
</dbReference>
<gene>
    <name evidence="6" type="ORF">IEO21_06753</name>
</gene>
<dbReference type="Pfam" id="PF01823">
    <property type="entry name" value="MACPF"/>
    <property type="match status" value="1"/>
</dbReference>
<dbReference type="Proteomes" id="UP000639403">
    <property type="component" value="Unassembled WGS sequence"/>
</dbReference>
<evidence type="ECO:0000313" key="6">
    <source>
        <dbReference type="EMBL" id="KAF9810949.1"/>
    </source>
</evidence>
<dbReference type="PANTHER" id="PTHR45742">
    <property type="entry name" value="COMPLEMENT COMPONENT C6"/>
    <property type="match status" value="1"/>
</dbReference>
<sequence length="456" mass="50228">MSTVIPQLPATKWLGYGVDMTACTPLDINSVISAIKRDVQIIETQREQRYSVVDIGGIDYNVPRCVAVAQDVKSSQGTYVTYPSGSDAYSAFQSDGNAAVRYLAISATGTAAMAVRKALSDKNQFAFYSFNNGNYTAGLRNYLDLLNESKLVEAVKALPSPFPRAPSASDINAYKAFFDKFGTHVVINTMYGARFQLAVWADRSNGDVNNNFPRNVAAQFRGIASDGSYDEAVFDEQQYQAFRVLNQFLVSVQGGDPELAKKLTADPMNYELYKEWTATVAANPDIINFTTSELWVLIRDAADRDLATRANDLQDAFEYIMSSHEEVNTLVVFDIDARSDWAEVGLLTPSASISDKVYSAPKVPELVHSPTKIRWLNRLKGTSSGRQIITFGFINDGSPVDFCISLGKGKANIILEGLTFTQSAQGESAWSTKIFYQARVSPVSEISASVRWLNLR</sequence>
<name>A0A8H7NZS0_9APHY</name>
<protein>
    <recommendedName>
        <fullName evidence="5">MACPF domain-containing protein</fullName>
    </recommendedName>
</protein>
<dbReference type="InterPro" id="IPR020864">
    <property type="entry name" value="MACPF"/>
</dbReference>
<dbReference type="GO" id="GO:0006956">
    <property type="term" value="P:complement activation"/>
    <property type="evidence" value="ECO:0007669"/>
    <property type="project" value="TreeGrafter"/>
</dbReference>
<keyword evidence="4" id="KW-1015">Disulfide bond</keyword>